<protein>
    <submittedName>
        <fullName evidence="3">EAL domain-containing protein</fullName>
    </submittedName>
</protein>
<dbReference type="Proteomes" id="UP000430272">
    <property type="component" value="Unassembled WGS sequence"/>
</dbReference>
<dbReference type="Pfam" id="PF00563">
    <property type="entry name" value="EAL"/>
    <property type="match status" value="1"/>
</dbReference>
<feature type="transmembrane region" description="Helical" evidence="1">
    <location>
        <begin position="279"/>
        <end position="296"/>
    </location>
</feature>
<dbReference type="AlphaFoldDB" id="A0A844YA73"/>
<proteinExistence type="predicted"/>
<gene>
    <name evidence="3" type="ORF">GRI47_07605</name>
</gene>
<organism evidence="3 4">
    <name type="scientific">Qipengyuania pelagi</name>
    <dbReference type="NCBI Taxonomy" id="994320"/>
    <lineage>
        <taxon>Bacteria</taxon>
        <taxon>Pseudomonadati</taxon>
        <taxon>Pseudomonadota</taxon>
        <taxon>Alphaproteobacteria</taxon>
        <taxon>Sphingomonadales</taxon>
        <taxon>Erythrobacteraceae</taxon>
        <taxon>Qipengyuania</taxon>
    </lineage>
</organism>
<evidence type="ECO:0000313" key="4">
    <source>
        <dbReference type="Proteomes" id="UP000430272"/>
    </source>
</evidence>
<evidence type="ECO:0000256" key="1">
    <source>
        <dbReference type="SAM" id="Phobius"/>
    </source>
</evidence>
<dbReference type="InterPro" id="IPR001633">
    <property type="entry name" value="EAL_dom"/>
</dbReference>
<dbReference type="InterPro" id="IPR035919">
    <property type="entry name" value="EAL_sf"/>
</dbReference>
<name>A0A844YA73_9SPHN</name>
<dbReference type="InterPro" id="IPR050706">
    <property type="entry name" value="Cyclic-di-GMP_PDE-like"/>
</dbReference>
<reference evidence="3 4" key="1">
    <citation type="submission" date="2019-12" db="EMBL/GenBank/DDBJ databases">
        <title>Genomic-based taxomic classification of the family Erythrobacteraceae.</title>
        <authorList>
            <person name="Xu L."/>
        </authorList>
    </citation>
    <scope>NUCLEOTIDE SEQUENCE [LARGE SCALE GENOMIC DNA]</scope>
    <source>
        <strain evidence="3 4">JCM 17468</strain>
    </source>
</reference>
<keyword evidence="4" id="KW-1185">Reference proteome</keyword>
<dbReference type="GO" id="GO:0071111">
    <property type="term" value="F:cyclic-guanylate-specific phosphodiesterase activity"/>
    <property type="evidence" value="ECO:0007669"/>
    <property type="project" value="InterPro"/>
</dbReference>
<dbReference type="PANTHER" id="PTHR33121">
    <property type="entry name" value="CYCLIC DI-GMP PHOSPHODIESTERASE PDEF"/>
    <property type="match status" value="1"/>
</dbReference>
<accession>A0A844YA73</accession>
<sequence length="751" mass="83207">MVVVLVLASMRFLSPVDFTIWAFQTRLFERASVVDVAYVDLSPQGDTQAEAAASLNRQVLASIRAFKRADAELIAINVPLRRSDSPSLDRDLRAELIGNRDRVLLTQGNHRPEDQDADGKRSDPYFEAGMQVVDNHLPKDFLDLVWSVEPFSKEDGERVPSLWTRLTRVGGPLGTEIGPDYSILIESVPRFDAAQLMSQGAAEARLPGGGKVVIGSPYETRISNQGILPSGLIHILAATTYDQGRGLIVYWNVLLIGIFAALLACVVSRLSSSSRRQAYGILVTAIVIGIFLAGAFGVRAEFSYSIALLAIYGGFRALARYKRRHLLLEPRSRLPNFVALHRDLGGDEIAPNLAIVVAKVARLDSVFTTLSPSEQERYLRQIADRLAIGQNGSTIYYDGGKYFAFALKTAQFEDLEAHLRGLRAIATQSVEVGARLFDVSMTLGVDQDAYRTVSNRLSSAIAAADRAREAYRPVFMITDFQSDKEDWDYSLQTRLEHALSHDRIDIALQPQFDLASGDIVGAEALARWFDEEQGQIPPERFIGQCERVGRLDELTERVLSKTLDSIEAMSANEWAPDVSLNISAIQFADEGIADLIERQIVGRAIDPKGVTIELTETARIENFVLARRTIERIKQLGMKFSIDDFGIQTANLETIYELPFDEIKIDRLFIGNLRQSTKARAITSSLIGLARDSGMVCVAEGIEDNATLELLKELGCERAQGYFLSRPIPPKDLINLLKSRTDGLDGRRYHG</sequence>
<dbReference type="Gene3D" id="3.30.70.270">
    <property type="match status" value="1"/>
</dbReference>
<keyword evidence="1" id="KW-1133">Transmembrane helix</keyword>
<feature type="transmembrane region" description="Helical" evidence="1">
    <location>
        <begin position="248"/>
        <end position="267"/>
    </location>
</feature>
<dbReference type="EMBL" id="WTYD01000001">
    <property type="protein sequence ID" value="MXO53872.1"/>
    <property type="molecule type" value="Genomic_DNA"/>
</dbReference>
<feature type="domain" description="EAL" evidence="2">
    <location>
        <begin position="488"/>
        <end position="741"/>
    </location>
</feature>
<dbReference type="PANTHER" id="PTHR33121:SF70">
    <property type="entry name" value="SIGNALING PROTEIN YKOW"/>
    <property type="match status" value="1"/>
</dbReference>
<comment type="caution">
    <text evidence="3">The sequence shown here is derived from an EMBL/GenBank/DDBJ whole genome shotgun (WGS) entry which is preliminary data.</text>
</comment>
<dbReference type="InterPro" id="IPR043128">
    <property type="entry name" value="Rev_trsase/Diguanyl_cyclase"/>
</dbReference>
<keyword evidence="1" id="KW-0472">Membrane</keyword>
<dbReference type="RefSeq" id="WP_160660678.1">
    <property type="nucleotide sequence ID" value="NZ_BAABDV010000001.1"/>
</dbReference>
<dbReference type="OrthoDB" id="7462471at2"/>
<evidence type="ECO:0000259" key="2">
    <source>
        <dbReference type="PROSITE" id="PS50883"/>
    </source>
</evidence>
<evidence type="ECO:0000313" key="3">
    <source>
        <dbReference type="EMBL" id="MXO53872.1"/>
    </source>
</evidence>
<dbReference type="Gene3D" id="3.20.20.450">
    <property type="entry name" value="EAL domain"/>
    <property type="match status" value="1"/>
</dbReference>
<dbReference type="CDD" id="cd01948">
    <property type="entry name" value="EAL"/>
    <property type="match status" value="1"/>
</dbReference>
<keyword evidence="1" id="KW-0812">Transmembrane</keyword>
<dbReference type="PROSITE" id="PS50883">
    <property type="entry name" value="EAL"/>
    <property type="match status" value="1"/>
</dbReference>
<dbReference type="SMART" id="SM00052">
    <property type="entry name" value="EAL"/>
    <property type="match status" value="1"/>
</dbReference>
<dbReference type="SUPFAM" id="SSF141868">
    <property type="entry name" value="EAL domain-like"/>
    <property type="match status" value="1"/>
</dbReference>